<dbReference type="Pfam" id="PF10387">
    <property type="entry name" value="DUF2442"/>
    <property type="match status" value="1"/>
</dbReference>
<accession>A0A450TX18</accession>
<sequence>MLAIDKAEYIDNHKIRFNDGKESIVNLEKTIFEDRRPIFSDLKEKPTFESFTVEHGTIVWPNELDLAPEYLFYLVFKDEENYREQFKQWGYQ</sequence>
<proteinExistence type="predicted"/>
<dbReference type="InterPro" id="IPR036782">
    <property type="entry name" value="NE0471-like_N"/>
</dbReference>
<reference evidence="1" key="1">
    <citation type="submission" date="2019-02" db="EMBL/GenBank/DDBJ databases">
        <authorList>
            <person name="Gruber-Vodicka R. H."/>
            <person name="Seah K. B. B."/>
        </authorList>
    </citation>
    <scope>NUCLEOTIDE SEQUENCE</scope>
    <source>
        <strain evidence="1">BECK_BZ131</strain>
    </source>
</reference>
<dbReference type="Gene3D" id="3.30.2020.10">
    <property type="entry name" value="NE0471-like N-terminal domain"/>
    <property type="match status" value="1"/>
</dbReference>
<dbReference type="SUPFAM" id="SSF143880">
    <property type="entry name" value="NE0471 N-terminal domain-like"/>
    <property type="match status" value="1"/>
</dbReference>
<evidence type="ECO:0000313" key="1">
    <source>
        <dbReference type="EMBL" id="VFJ73755.1"/>
    </source>
</evidence>
<dbReference type="AlphaFoldDB" id="A0A450TX18"/>
<gene>
    <name evidence="1" type="ORF">BECKFW1821C_GA0114237_105414</name>
</gene>
<dbReference type="InterPro" id="IPR018841">
    <property type="entry name" value="DUF2442"/>
</dbReference>
<evidence type="ECO:0008006" key="2">
    <source>
        <dbReference type="Google" id="ProtNLM"/>
    </source>
</evidence>
<dbReference type="EMBL" id="CAADFE010000054">
    <property type="protein sequence ID" value="VFJ73755.1"/>
    <property type="molecule type" value="Genomic_DNA"/>
</dbReference>
<organism evidence="1">
    <name type="scientific">Candidatus Kentrum sp. FW</name>
    <dbReference type="NCBI Taxonomy" id="2126338"/>
    <lineage>
        <taxon>Bacteria</taxon>
        <taxon>Pseudomonadati</taxon>
        <taxon>Pseudomonadota</taxon>
        <taxon>Gammaproteobacteria</taxon>
        <taxon>Candidatus Kentrum</taxon>
    </lineage>
</organism>
<name>A0A450TX18_9GAMM</name>
<protein>
    <recommendedName>
        <fullName evidence="2">DUF2442 domain-containing protein</fullName>
    </recommendedName>
</protein>